<sequence>MILWPSITIQLKQANQSPSSSLHLGALVDPDRLDLDLRLRLILLWKILCFHSYLDRPMHLNARVLSWNAATPTPVHTNVERKNSEW</sequence>
<evidence type="ECO:0000313" key="1">
    <source>
        <dbReference type="EMBL" id="KIN94568.1"/>
    </source>
</evidence>
<dbReference type="EMBL" id="KN832093">
    <property type="protein sequence ID" value="KIN94568.1"/>
    <property type="molecule type" value="Genomic_DNA"/>
</dbReference>
<name>A0A0C3NGF6_PISTI</name>
<evidence type="ECO:0000313" key="2">
    <source>
        <dbReference type="Proteomes" id="UP000054217"/>
    </source>
</evidence>
<dbReference type="AlphaFoldDB" id="A0A0C3NGF6"/>
<keyword evidence="2" id="KW-1185">Reference proteome</keyword>
<gene>
    <name evidence="1" type="ORF">M404DRAFT_379915</name>
</gene>
<dbReference type="InParanoid" id="A0A0C3NGF6"/>
<protein>
    <submittedName>
        <fullName evidence="1">Uncharacterized protein</fullName>
    </submittedName>
</protein>
<dbReference type="Proteomes" id="UP000054217">
    <property type="component" value="Unassembled WGS sequence"/>
</dbReference>
<reference evidence="1 2" key="1">
    <citation type="submission" date="2014-04" db="EMBL/GenBank/DDBJ databases">
        <authorList>
            <consortium name="DOE Joint Genome Institute"/>
            <person name="Kuo A."/>
            <person name="Kohler A."/>
            <person name="Costa M.D."/>
            <person name="Nagy L.G."/>
            <person name="Floudas D."/>
            <person name="Copeland A."/>
            <person name="Barry K.W."/>
            <person name="Cichocki N."/>
            <person name="Veneault-Fourrey C."/>
            <person name="LaButti K."/>
            <person name="Lindquist E.A."/>
            <person name="Lipzen A."/>
            <person name="Lundell T."/>
            <person name="Morin E."/>
            <person name="Murat C."/>
            <person name="Sun H."/>
            <person name="Tunlid A."/>
            <person name="Henrissat B."/>
            <person name="Grigoriev I.V."/>
            <person name="Hibbett D.S."/>
            <person name="Martin F."/>
            <person name="Nordberg H.P."/>
            <person name="Cantor M.N."/>
            <person name="Hua S.X."/>
        </authorList>
    </citation>
    <scope>NUCLEOTIDE SEQUENCE [LARGE SCALE GENOMIC DNA]</scope>
    <source>
        <strain evidence="1 2">Marx 270</strain>
    </source>
</reference>
<organism evidence="1 2">
    <name type="scientific">Pisolithus tinctorius Marx 270</name>
    <dbReference type="NCBI Taxonomy" id="870435"/>
    <lineage>
        <taxon>Eukaryota</taxon>
        <taxon>Fungi</taxon>
        <taxon>Dikarya</taxon>
        <taxon>Basidiomycota</taxon>
        <taxon>Agaricomycotina</taxon>
        <taxon>Agaricomycetes</taxon>
        <taxon>Agaricomycetidae</taxon>
        <taxon>Boletales</taxon>
        <taxon>Sclerodermatineae</taxon>
        <taxon>Pisolithaceae</taxon>
        <taxon>Pisolithus</taxon>
    </lineage>
</organism>
<dbReference type="HOGENOM" id="CLU_2498744_0_0_1"/>
<reference evidence="2" key="2">
    <citation type="submission" date="2015-01" db="EMBL/GenBank/DDBJ databases">
        <title>Evolutionary Origins and Diversification of the Mycorrhizal Mutualists.</title>
        <authorList>
            <consortium name="DOE Joint Genome Institute"/>
            <consortium name="Mycorrhizal Genomics Consortium"/>
            <person name="Kohler A."/>
            <person name="Kuo A."/>
            <person name="Nagy L.G."/>
            <person name="Floudas D."/>
            <person name="Copeland A."/>
            <person name="Barry K.W."/>
            <person name="Cichocki N."/>
            <person name="Veneault-Fourrey C."/>
            <person name="LaButti K."/>
            <person name="Lindquist E.A."/>
            <person name="Lipzen A."/>
            <person name="Lundell T."/>
            <person name="Morin E."/>
            <person name="Murat C."/>
            <person name="Riley R."/>
            <person name="Ohm R."/>
            <person name="Sun H."/>
            <person name="Tunlid A."/>
            <person name="Henrissat B."/>
            <person name="Grigoriev I.V."/>
            <person name="Hibbett D.S."/>
            <person name="Martin F."/>
        </authorList>
    </citation>
    <scope>NUCLEOTIDE SEQUENCE [LARGE SCALE GENOMIC DNA]</scope>
    <source>
        <strain evidence="2">Marx 270</strain>
    </source>
</reference>
<proteinExistence type="predicted"/>
<accession>A0A0C3NGF6</accession>